<evidence type="ECO:0000313" key="3">
    <source>
        <dbReference type="EMBL" id="MFD1947875.1"/>
    </source>
</evidence>
<accession>A0ABW4TPJ6</accession>
<dbReference type="InterPro" id="IPR006059">
    <property type="entry name" value="SBP"/>
</dbReference>
<dbReference type="RefSeq" id="WP_343919380.1">
    <property type="nucleotide sequence ID" value="NZ_BAAAJT010000002.1"/>
</dbReference>
<gene>
    <name evidence="3" type="ORF">ACFSDE_13830</name>
</gene>
<organism evidence="3 4">
    <name type="scientific">Nocardioides aestuarii</name>
    <dbReference type="NCBI Taxonomy" id="252231"/>
    <lineage>
        <taxon>Bacteria</taxon>
        <taxon>Bacillati</taxon>
        <taxon>Actinomycetota</taxon>
        <taxon>Actinomycetes</taxon>
        <taxon>Propionibacteriales</taxon>
        <taxon>Nocardioidaceae</taxon>
        <taxon>Nocardioides</taxon>
    </lineage>
</organism>
<evidence type="ECO:0000313" key="4">
    <source>
        <dbReference type="Proteomes" id="UP001597351"/>
    </source>
</evidence>
<name>A0ABW4TPJ6_9ACTN</name>
<feature type="chain" id="PRO_5045261546" evidence="2">
    <location>
        <begin position="30"/>
        <end position="461"/>
    </location>
</feature>
<dbReference type="PANTHER" id="PTHR43649:SF12">
    <property type="entry name" value="DIACETYLCHITOBIOSE BINDING PROTEIN DASA"/>
    <property type="match status" value="1"/>
</dbReference>
<keyword evidence="4" id="KW-1185">Reference proteome</keyword>
<dbReference type="Proteomes" id="UP001597351">
    <property type="component" value="Unassembled WGS sequence"/>
</dbReference>
<dbReference type="EMBL" id="JBHUGD010000003">
    <property type="protein sequence ID" value="MFD1947875.1"/>
    <property type="molecule type" value="Genomic_DNA"/>
</dbReference>
<dbReference type="PROSITE" id="PS51257">
    <property type="entry name" value="PROKAR_LIPOPROTEIN"/>
    <property type="match status" value="1"/>
</dbReference>
<reference evidence="4" key="1">
    <citation type="journal article" date="2019" name="Int. J. Syst. Evol. Microbiol.">
        <title>The Global Catalogue of Microorganisms (GCM) 10K type strain sequencing project: providing services to taxonomists for standard genome sequencing and annotation.</title>
        <authorList>
            <consortium name="The Broad Institute Genomics Platform"/>
            <consortium name="The Broad Institute Genome Sequencing Center for Infectious Disease"/>
            <person name="Wu L."/>
            <person name="Ma J."/>
        </authorList>
    </citation>
    <scope>NUCLEOTIDE SEQUENCE [LARGE SCALE GENOMIC DNA]</scope>
    <source>
        <strain evidence="4">CGMCC 1.12477</strain>
    </source>
</reference>
<dbReference type="Gene3D" id="3.40.190.10">
    <property type="entry name" value="Periplasmic binding protein-like II"/>
    <property type="match status" value="1"/>
</dbReference>
<proteinExistence type="predicted"/>
<dbReference type="Pfam" id="PF13416">
    <property type="entry name" value="SBP_bac_8"/>
    <property type="match status" value="1"/>
</dbReference>
<feature type="region of interest" description="Disordered" evidence="1">
    <location>
        <begin position="435"/>
        <end position="461"/>
    </location>
</feature>
<evidence type="ECO:0000256" key="2">
    <source>
        <dbReference type="SAM" id="SignalP"/>
    </source>
</evidence>
<dbReference type="InterPro" id="IPR050490">
    <property type="entry name" value="Bact_solute-bd_prot1"/>
</dbReference>
<dbReference type="PANTHER" id="PTHR43649">
    <property type="entry name" value="ARABINOSE-BINDING PROTEIN-RELATED"/>
    <property type="match status" value="1"/>
</dbReference>
<protein>
    <submittedName>
        <fullName evidence="3">Extracellular solute-binding protein</fullName>
    </submittedName>
</protein>
<comment type="caution">
    <text evidence="3">The sequence shown here is derived from an EMBL/GenBank/DDBJ whole genome shotgun (WGS) entry which is preliminary data.</text>
</comment>
<dbReference type="SUPFAM" id="SSF53850">
    <property type="entry name" value="Periplasmic binding protein-like II"/>
    <property type="match status" value="1"/>
</dbReference>
<evidence type="ECO:0000256" key="1">
    <source>
        <dbReference type="SAM" id="MobiDB-lite"/>
    </source>
</evidence>
<feature type="signal peptide" evidence="2">
    <location>
        <begin position="1"/>
        <end position="29"/>
    </location>
</feature>
<keyword evidence="2" id="KW-0732">Signal</keyword>
<sequence>MRARHRFGSTGAGVLALVLAASLVAGCEADEGAVPPRDEPPRTAVDRTLTFAAFGPAPEVDAYRSLVSVYNSLYDDAEMEVVSYSSRQEFMGTMRESGEVPDVFLASGRDLKWLEDRQVLQPVDQLLLERGVDFGDLYSRDSVLAFSSESRLQCMPVGISPMVMFYNTELVDFDAMVRRGLSAPAEEGLSWNFAQFSAAAEFASRPGRNTKGLYVDPSLEGLAPWIYSADGQLFDSSTEPTRLTFSDDSTLAALETVLPVLRDPRLTLTPAQLERRSAVEWFERGKLAMMPGYRSLVPRLRDVPGLQFDVIQMPSVERNATVGELTGMCVSAETRNTAAAADFLVHMASAVSVRRVASEGYLVPANLEVAYSSDFIQPGRAPDHGQVFTNAIRTIVLPPLLDDEPELELTVADELEELLLAPVLTDLEALATEIDEESRTILDPEGLAEEQSESPTGTESP</sequence>